<dbReference type="AlphaFoldDB" id="A0A502EH12"/>
<sequence length="93" mass="10380">MNNGSKKLTLFFVFGILSIIAGIIYAIILINGNSAEDGLMGIYILFGLIPVGFIILIDRFLVRKFGNQKVNKVQFSFLSFIVLLWVIRAIANL</sequence>
<evidence type="ECO:0000313" key="2">
    <source>
        <dbReference type="EMBL" id="TPG36339.1"/>
    </source>
</evidence>
<dbReference type="OrthoDB" id="1274032at2"/>
<proteinExistence type="predicted"/>
<keyword evidence="1" id="KW-0812">Transmembrane</keyword>
<keyword evidence="1" id="KW-1133">Transmembrane helix</keyword>
<accession>A0A502EH12</accession>
<gene>
    <name evidence="2" type="ORF">EAH81_19905</name>
</gene>
<feature type="transmembrane region" description="Helical" evidence="1">
    <location>
        <begin position="9"/>
        <end position="30"/>
    </location>
</feature>
<keyword evidence="3" id="KW-1185">Reference proteome</keyword>
<dbReference type="Proteomes" id="UP000319700">
    <property type="component" value="Unassembled WGS sequence"/>
</dbReference>
<dbReference type="RefSeq" id="WP_140510342.1">
    <property type="nucleotide sequence ID" value="NZ_RCZH01000014.1"/>
</dbReference>
<keyword evidence="1" id="KW-0472">Membrane</keyword>
<comment type="caution">
    <text evidence="2">The sequence shown here is derived from an EMBL/GenBank/DDBJ whole genome shotgun (WGS) entry which is preliminary data.</text>
</comment>
<dbReference type="EMBL" id="RCZH01000014">
    <property type="protein sequence ID" value="TPG36339.1"/>
    <property type="molecule type" value="Genomic_DNA"/>
</dbReference>
<evidence type="ECO:0000256" key="1">
    <source>
        <dbReference type="SAM" id="Phobius"/>
    </source>
</evidence>
<feature type="transmembrane region" description="Helical" evidence="1">
    <location>
        <begin position="42"/>
        <end position="61"/>
    </location>
</feature>
<reference evidence="2 3" key="1">
    <citation type="journal article" date="2019" name="Environ. Microbiol.">
        <title>Species interactions and distinct microbial communities in high Arctic permafrost affected cryosols are associated with the CH4 and CO2 gas fluxes.</title>
        <authorList>
            <person name="Altshuler I."/>
            <person name="Hamel J."/>
            <person name="Turney S."/>
            <person name="Magnuson E."/>
            <person name="Levesque R."/>
            <person name="Greer C."/>
            <person name="Whyte L.G."/>
        </authorList>
    </citation>
    <scope>NUCLEOTIDE SEQUENCE [LARGE SCALE GENOMIC DNA]</scope>
    <source>
        <strain evidence="2 3">42</strain>
    </source>
</reference>
<name>A0A502EH12_9FLAO</name>
<protein>
    <submittedName>
        <fullName evidence="2">Uncharacterized protein</fullName>
    </submittedName>
</protein>
<feature type="transmembrane region" description="Helical" evidence="1">
    <location>
        <begin position="73"/>
        <end position="91"/>
    </location>
</feature>
<organism evidence="2 3">
    <name type="scientific">Flavobacterium pectinovorum</name>
    <dbReference type="NCBI Taxonomy" id="29533"/>
    <lineage>
        <taxon>Bacteria</taxon>
        <taxon>Pseudomonadati</taxon>
        <taxon>Bacteroidota</taxon>
        <taxon>Flavobacteriia</taxon>
        <taxon>Flavobacteriales</taxon>
        <taxon>Flavobacteriaceae</taxon>
        <taxon>Flavobacterium</taxon>
    </lineage>
</organism>
<evidence type="ECO:0000313" key="3">
    <source>
        <dbReference type="Proteomes" id="UP000319700"/>
    </source>
</evidence>